<dbReference type="EMBL" id="JACHXM010000006">
    <property type="protein sequence ID" value="MBB3140790.1"/>
    <property type="molecule type" value="Genomic_DNA"/>
</dbReference>
<evidence type="ECO:0000313" key="4">
    <source>
        <dbReference type="Proteomes" id="UP000525987"/>
    </source>
</evidence>
<keyword evidence="1" id="KW-1133">Transmembrane helix</keyword>
<gene>
    <name evidence="3" type="ORF">FHR96_001659</name>
</gene>
<comment type="caution">
    <text evidence="3">The sequence shown here is derived from an EMBL/GenBank/DDBJ whole genome shotgun (WGS) entry which is preliminary data.</text>
</comment>
<evidence type="ECO:0000256" key="1">
    <source>
        <dbReference type="SAM" id="Phobius"/>
    </source>
</evidence>
<keyword evidence="1" id="KW-0812">Transmembrane</keyword>
<accession>A0A7W5BXF2</accession>
<proteinExistence type="predicted"/>
<dbReference type="AlphaFoldDB" id="A0A7W5BXF2"/>
<evidence type="ECO:0000313" key="3">
    <source>
        <dbReference type="EMBL" id="MBB3140790.1"/>
    </source>
</evidence>
<sequence>MLDIAPLIALASGIGAALAARSVYRRRRVNAWPTANANVDHTEVEVVDDHHRPADRDDHPQRFLARVHYRFEVEGNAYRSDNGRFDDVPSFSTRDAAEAFLARTPPGSPLTIRYSPTQPTLTQYGDRHIPVARLGLSAFLALMCALAIWLSLR</sequence>
<dbReference type="Pfam" id="PF12158">
    <property type="entry name" value="DUF3592"/>
    <property type="match status" value="1"/>
</dbReference>
<organism evidence="3 4">
    <name type="scientific">Halomonas organivorans</name>
    <dbReference type="NCBI Taxonomy" id="257772"/>
    <lineage>
        <taxon>Bacteria</taxon>
        <taxon>Pseudomonadati</taxon>
        <taxon>Pseudomonadota</taxon>
        <taxon>Gammaproteobacteria</taxon>
        <taxon>Oceanospirillales</taxon>
        <taxon>Halomonadaceae</taxon>
        <taxon>Halomonas</taxon>
    </lineage>
</organism>
<name>A0A7W5BXF2_9GAMM</name>
<feature type="domain" description="DUF3592" evidence="2">
    <location>
        <begin position="48"/>
        <end position="120"/>
    </location>
</feature>
<dbReference type="InterPro" id="IPR021994">
    <property type="entry name" value="DUF3592"/>
</dbReference>
<keyword evidence="4" id="KW-1185">Reference proteome</keyword>
<dbReference type="RefSeq" id="WP_183387183.1">
    <property type="nucleotide sequence ID" value="NZ_JACHXM010000006.1"/>
</dbReference>
<feature type="transmembrane region" description="Helical" evidence="1">
    <location>
        <begin position="131"/>
        <end position="152"/>
    </location>
</feature>
<reference evidence="3 4" key="1">
    <citation type="submission" date="2020-08" db="EMBL/GenBank/DDBJ databases">
        <title>Genomic Encyclopedia of Type Strains, Phase III (KMG-III): the genomes of soil and plant-associated and newly described type strains.</title>
        <authorList>
            <person name="Whitman W."/>
        </authorList>
    </citation>
    <scope>NUCLEOTIDE SEQUENCE [LARGE SCALE GENOMIC DNA]</scope>
    <source>
        <strain evidence="3 4">CECT 5995</strain>
    </source>
</reference>
<keyword evidence="1" id="KW-0472">Membrane</keyword>
<dbReference type="Proteomes" id="UP000525987">
    <property type="component" value="Unassembled WGS sequence"/>
</dbReference>
<protein>
    <recommendedName>
        <fullName evidence="2">DUF3592 domain-containing protein</fullName>
    </recommendedName>
</protein>
<evidence type="ECO:0000259" key="2">
    <source>
        <dbReference type="Pfam" id="PF12158"/>
    </source>
</evidence>